<feature type="region of interest" description="Disordered" evidence="1">
    <location>
        <begin position="139"/>
        <end position="159"/>
    </location>
</feature>
<keyword evidence="2" id="KW-1133">Transmembrane helix</keyword>
<sequence>MNTPDQQELARLLPAPAEQDLPPGRHRHHKELLLRTIDNDRSRARRRLVRLPIVLPLAAAATATVVLVTVLPATHKDGSSVRIEAAAPGTAHGAAVLLDRLAGVALTATTGPVRDNQYIYVRSKATTTVHIKPVQVGGLKEREDWRPQDPRPTGDAGVYREDGRFVPIHSEPTPAGIDRPTYGWLASLPTDPDALYQRIRRETSPINGQDFDQTVFDSFGNLLGMTVMPPKTQAALYKAAAKIPGVVEMPDGADADGRHGVAIAREDHQLGERTEWIFDKATLTFLGRRAYRTTTSEWGKAGTLVWANAILERAVVDRPRQLP</sequence>
<reference evidence="3" key="1">
    <citation type="submission" date="2024-05" db="EMBL/GenBank/DDBJ databases">
        <title>Whole genome shotgun sequence of Streptomyces violascens NBRC 12920.</title>
        <authorList>
            <person name="Komaki H."/>
            <person name="Tamura T."/>
        </authorList>
    </citation>
    <scope>NUCLEOTIDE SEQUENCE</scope>
    <source>
        <strain evidence="3">NBRC 12920</strain>
    </source>
</reference>
<comment type="caution">
    <text evidence="3">The sequence shown here is derived from an EMBL/GenBank/DDBJ whole genome shotgun (WGS) entry which is preliminary data.</text>
</comment>
<organism evidence="3 4">
    <name type="scientific">Streptomyces violascens</name>
    <dbReference type="NCBI Taxonomy" id="67381"/>
    <lineage>
        <taxon>Bacteria</taxon>
        <taxon>Bacillati</taxon>
        <taxon>Actinomycetota</taxon>
        <taxon>Actinomycetes</taxon>
        <taxon>Kitasatosporales</taxon>
        <taxon>Streptomycetaceae</taxon>
        <taxon>Streptomyces</taxon>
    </lineage>
</organism>
<gene>
    <name evidence="3" type="ORF">Sviol_51730</name>
</gene>
<protein>
    <recommendedName>
        <fullName evidence="5">CU044_5270 family protein</fullName>
    </recommendedName>
</protein>
<evidence type="ECO:0008006" key="5">
    <source>
        <dbReference type="Google" id="ProtNLM"/>
    </source>
</evidence>
<evidence type="ECO:0000313" key="3">
    <source>
        <dbReference type="EMBL" id="GHI40765.1"/>
    </source>
</evidence>
<evidence type="ECO:0000313" key="4">
    <source>
        <dbReference type="Proteomes" id="UP001050808"/>
    </source>
</evidence>
<feature type="compositionally biased region" description="Basic and acidic residues" evidence="1">
    <location>
        <begin position="139"/>
        <end position="149"/>
    </location>
</feature>
<dbReference type="NCBIfam" id="NF038083">
    <property type="entry name" value="CU044_5270_fam"/>
    <property type="match status" value="1"/>
</dbReference>
<evidence type="ECO:0000256" key="1">
    <source>
        <dbReference type="SAM" id="MobiDB-lite"/>
    </source>
</evidence>
<dbReference type="EMBL" id="BNDY01000017">
    <property type="protein sequence ID" value="GHI40765.1"/>
    <property type="molecule type" value="Genomic_DNA"/>
</dbReference>
<dbReference type="RefSeq" id="WP_189962597.1">
    <property type="nucleotide sequence ID" value="NZ_BMUA01000005.1"/>
</dbReference>
<keyword evidence="2" id="KW-0812">Transmembrane</keyword>
<dbReference type="InterPro" id="IPR047789">
    <property type="entry name" value="CU044_5270-like"/>
</dbReference>
<proteinExistence type="predicted"/>
<evidence type="ECO:0000256" key="2">
    <source>
        <dbReference type="SAM" id="Phobius"/>
    </source>
</evidence>
<keyword evidence="4" id="KW-1185">Reference proteome</keyword>
<name>A0ABQ3QU21_9ACTN</name>
<accession>A0ABQ3QU21</accession>
<keyword evidence="2" id="KW-0472">Membrane</keyword>
<dbReference type="Proteomes" id="UP001050808">
    <property type="component" value="Unassembled WGS sequence"/>
</dbReference>
<feature type="transmembrane region" description="Helical" evidence="2">
    <location>
        <begin position="51"/>
        <end position="73"/>
    </location>
</feature>